<dbReference type="PANTHER" id="PTHR45228:SF1">
    <property type="entry name" value="CYCLIC DI-GMP PHOSPHODIESTERASE TM_0186"/>
    <property type="match status" value="1"/>
</dbReference>
<keyword evidence="1" id="KW-0472">Membrane</keyword>
<keyword evidence="1" id="KW-0812">Transmembrane</keyword>
<dbReference type="PANTHER" id="PTHR45228">
    <property type="entry name" value="CYCLIC DI-GMP PHOSPHODIESTERASE TM_0186-RELATED"/>
    <property type="match status" value="1"/>
</dbReference>
<keyword evidence="4" id="KW-1185">Reference proteome</keyword>
<proteinExistence type="predicted"/>
<evidence type="ECO:0000313" key="3">
    <source>
        <dbReference type="EMBL" id="ADR34430.1"/>
    </source>
</evidence>
<dbReference type="PROSITE" id="PS51832">
    <property type="entry name" value="HD_GYP"/>
    <property type="match status" value="1"/>
</dbReference>
<sequence>MSTSVKQKNSVKRFFQNNVLALFFIRLGVISVTVTLLGISSIYWYIERENAKRIDALINKEFIDFEKHLKGLELGNLETRKLFISRMNELMESHQMLILDIRETDGTELFAVAKTPDTDMVQLFRRFDPDVSETISYHLVPADPDNLILIFAKSLPINHTSTIVLKAAIPLKSETVLAMRKGMRIVFIGTTVILLLVIVAIFPIIYRQYRQLQSDKTELLYSNFNLVRVLGDVVAMRDSDTSEHNYRVTYYTIRLAEKMNVPPEALPALIKGAFLHDVGKIGISDTILLKPGRLDENEFSIMKQHVDLGTALIQKIPWCDDALAVIGFHHEKFDGSGYPNGLKGEEIPLTARIFAVVDVFDALVSVRPYKQAFTFQHAIESIREGSGRHFDPMVVISFCDIAECILNDVSDKNIDELEKLIREAISPYALILGYGRMTD</sequence>
<dbReference type="CDD" id="cd00077">
    <property type="entry name" value="HDc"/>
    <property type="match status" value="1"/>
</dbReference>
<dbReference type="EMBL" id="CP002355">
    <property type="protein sequence ID" value="ADR34430.1"/>
    <property type="molecule type" value="Genomic_DNA"/>
</dbReference>
<dbReference type="Gene3D" id="1.10.3210.10">
    <property type="entry name" value="Hypothetical protein af1432"/>
    <property type="match status" value="1"/>
</dbReference>
<evidence type="ECO:0000259" key="2">
    <source>
        <dbReference type="PROSITE" id="PS51832"/>
    </source>
</evidence>
<dbReference type="InterPro" id="IPR003607">
    <property type="entry name" value="HD/PDEase_dom"/>
</dbReference>
<gene>
    <name evidence="3" type="ordered locus">Sulku_1769</name>
</gene>
<reference evidence="3 4" key="1">
    <citation type="journal article" date="2012" name="Stand. Genomic Sci.">
        <title>Complete genome sequence of the sulfur compounds oxidizing chemolithoautotroph Sulfuricurvum kujiense type strain (YK-1(T)).</title>
        <authorList>
            <person name="Han C."/>
            <person name="Kotsyurbenko O."/>
            <person name="Chertkov O."/>
            <person name="Held B."/>
            <person name="Lapidus A."/>
            <person name="Nolan M."/>
            <person name="Lucas S."/>
            <person name="Hammon N."/>
            <person name="Deshpande S."/>
            <person name="Cheng J.F."/>
            <person name="Tapia R."/>
            <person name="Goodwin L.A."/>
            <person name="Pitluck S."/>
            <person name="Liolios K."/>
            <person name="Pagani I."/>
            <person name="Ivanova N."/>
            <person name="Mavromatis K."/>
            <person name="Mikhailova N."/>
            <person name="Pati A."/>
            <person name="Chen A."/>
            <person name="Palaniappan K."/>
            <person name="Land M."/>
            <person name="Hauser L."/>
            <person name="Chang Y.J."/>
            <person name="Jeffries C.D."/>
            <person name="Brambilla E.M."/>
            <person name="Rohde M."/>
            <person name="Spring S."/>
            <person name="Sikorski J."/>
            <person name="Goker M."/>
            <person name="Woyke T."/>
            <person name="Bristow J."/>
            <person name="Eisen J.A."/>
            <person name="Markowitz V."/>
            <person name="Hugenholtz P."/>
            <person name="Kyrpides N.C."/>
            <person name="Klenk H.P."/>
            <person name="Detter J.C."/>
        </authorList>
    </citation>
    <scope>NUCLEOTIDE SEQUENCE [LARGE SCALE GENOMIC DNA]</scope>
    <source>
        <strain evidence="4">ATCC BAA-921 / DSM 16994 / JCM 11577 / YK-1</strain>
    </source>
</reference>
<dbReference type="STRING" id="709032.Sulku_1769"/>
<dbReference type="SUPFAM" id="SSF109604">
    <property type="entry name" value="HD-domain/PDEase-like"/>
    <property type="match status" value="1"/>
</dbReference>
<protein>
    <submittedName>
        <fullName evidence="3">Metal dependent phosphohydrolase</fullName>
    </submittedName>
</protein>
<name>E4U128_SULKY</name>
<dbReference type="InterPro" id="IPR037522">
    <property type="entry name" value="HD_GYP_dom"/>
</dbReference>
<dbReference type="Proteomes" id="UP000008721">
    <property type="component" value="Chromosome"/>
</dbReference>
<dbReference type="RefSeq" id="WP_013460627.1">
    <property type="nucleotide sequence ID" value="NC_014762.1"/>
</dbReference>
<evidence type="ECO:0000256" key="1">
    <source>
        <dbReference type="SAM" id="Phobius"/>
    </source>
</evidence>
<dbReference type="eggNOG" id="COG3437">
    <property type="taxonomic scope" value="Bacteria"/>
</dbReference>
<feature type="transmembrane region" description="Helical" evidence="1">
    <location>
        <begin position="185"/>
        <end position="206"/>
    </location>
</feature>
<dbReference type="KEGG" id="sku:Sulku_1769"/>
<dbReference type="InterPro" id="IPR052020">
    <property type="entry name" value="Cyclic_di-GMP/3'3'-cGAMP_PDE"/>
</dbReference>
<dbReference type="AlphaFoldDB" id="E4U128"/>
<dbReference type="Pfam" id="PF13487">
    <property type="entry name" value="HD_5"/>
    <property type="match status" value="1"/>
</dbReference>
<organism evidence="3 4">
    <name type="scientific">Sulfuricurvum kujiense (strain ATCC BAA-921 / DSM 16994 / JCM 11577 / YK-1)</name>
    <dbReference type="NCBI Taxonomy" id="709032"/>
    <lineage>
        <taxon>Bacteria</taxon>
        <taxon>Pseudomonadati</taxon>
        <taxon>Campylobacterota</taxon>
        <taxon>Epsilonproteobacteria</taxon>
        <taxon>Campylobacterales</taxon>
        <taxon>Sulfurimonadaceae</taxon>
        <taxon>Sulfuricurvum</taxon>
    </lineage>
</organism>
<evidence type="ECO:0000313" key="4">
    <source>
        <dbReference type="Proteomes" id="UP000008721"/>
    </source>
</evidence>
<feature type="transmembrane region" description="Helical" evidence="1">
    <location>
        <begin position="20"/>
        <end position="46"/>
    </location>
</feature>
<dbReference type="OrthoDB" id="9781223at2"/>
<accession>E4U128</accession>
<feature type="domain" description="HD-GYP" evidence="2">
    <location>
        <begin position="219"/>
        <end position="414"/>
    </location>
</feature>
<dbReference type="SMART" id="SM00471">
    <property type="entry name" value="HDc"/>
    <property type="match status" value="1"/>
</dbReference>
<keyword evidence="1" id="KW-1133">Transmembrane helix</keyword>
<dbReference type="HOGENOM" id="CLU_000445_92_15_7"/>